<organism evidence="2 3">
    <name type="scientific">Schizothecium vesticola</name>
    <dbReference type="NCBI Taxonomy" id="314040"/>
    <lineage>
        <taxon>Eukaryota</taxon>
        <taxon>Fungi</taxon>
        <taxon>Dikarya</taxon>
        <taxon>Ascomycota</taxon>
        <taxon>Pezizomycotina</taxon>
        <taxon>Sordariomycetes</taxon>
        <taxon>Sordariomycetidae</taxon>
        <taxon>Sordariales</taxon>
        <taxon>Schizotheciaceae</taxon>
        <taxon>Schizothecium</taxon>
    </lineage>
</organism>
<dbReference type="Proteomes" id="UP001172155">
    <property type="component" value="Unassembled WGS sequence"/>
</dbReference>
<proteinExistence type="predicted"/>
<protein>
    <submittedName>
        <fullName evidence="2">Heterokaryon incompatibility protein-domain-containing protein</fullName>
    </submittedName>
</protein>
<gene>
    <name evidence="2" type="ORF">B0T18DRAFT_410706</name>
</gene>
<dbReference type="AlphaFoldDB" id="A0AA40EV83"/>
<dbReference type="EMBL" id="JAUKUD010000004">
    <property type="protein sequence ID" value="KAK0746032.1"/>
    <property type="molecule type" value="Genomic_DNA"/>
</dbReference>
<evidence type="ECO:0000313" key="3">
    <source>
        <dbReference type="Proteomes" id="UP001172155"/>
    </source>
</evidence>
<dbReference type="InterPro" id="IPR010730">
    <property type="entry name" value="HET"/>
</dbReference>
<comment type="caution">
    <text evidence="2">The sequence shown here is derived from an EMBL/GenBank/DDBJ whole genome shotgun (WGS) entry which is preliminary data.</text>
</comment>
<reference evidence="2" key="1">
    <citation type="submission" date="2023-06" db="EMBL/GenBank/DDBJ databases">
        <title>Genome-scale phylogeny and comparative genomics of the fungal order Sordariales.</title>
        <authorList>
            <consortium name="Lawrence Berkeley National Laboratory"/>
            <person name="Hensen N."/>
            <person name="Bonometti L."/>
            <person name="Westerberg I."/>
            <person name="Brannstrom I.O."/>
            <person name="Guillou S."/>
            <person name="Cros-Aarteil S."/>
            <person name="Calhoun S."/>
            <person name="Haridas S."/>
            <person name="Kuo A."/>
            <person name="Mondo S."/>
            <person name="Pangilinan J."/>
            <person name="Riley R."/>
            <person name="LaButti K."/>
            <person name="Andreopoulos B."/>
            <person name="Lipzen A."/>
            <person name="Chen C."/>
            <person name="Yanf M."/>
            <person name="Daum C."/>
            <person name="Ng V."/>
            <person name="Clum A."/>
            <person name="Steindorff A."/>
            <person name="Ohm R."/>
            <person name="Martin F."/>
            <person name="Silar P."/>
            <person name="Natvig D."/>
            <person name="Lalanne C."/>
            <person name="Gautier V."/>
            <person name="Ament-velasquez S.L."/>
            <person name="Kruys A."/>
            <person name="Hutchinson M.I."/>
            <person name="Powell A.J."/>
            <person name="Barry K."/>
            <person name="Miller A.N."/>
            <person name="Grigoriev I.V."/>
            <person name="Debuchy R."/>
            <person name="Gladieux P."/>
            <person name="Thoren M.H."/>
            <person name="Johannesson H."/>
        </authorList>
    </citation>
    <scope>NUCLEOTIDE SEQUENCE</scope>
    <source>
        <strain evidence="2">SMH3187-1</strain>
    </source>
</reference>
<dbReference type="Pfam" id="PF06985">
    <property type="entry name" value="HET"/>
    <property type="match status" value="1"/>
</dbReference>
<sequence length="736" mass="82212">MAFSQGCRGICRALFNKLDHFLRRNSINDIMKSTKAGCLCCQFILDVLSLEILDAVRPQSLEGSEGLWYLMSKLKSQGWDQGGDQRWVNFSLYYKTDDVLAVNGVGPLKSRRGRGTRAANLPFADRTFDGVSLAVAESSDSPVAFDRARKWLSHCLDNHPQCRAVDLNEKHLTGPRRLLNLTAVSSHGLQLVDFDGLTARPEYACLSYRWGDDLEGVLTTTSQNVDEHLLGICEERLPSAITDAIRVCRELGIHYLWVDSLCILQQDDVDFATEGSKMDAIYANSHLTIYAKHTNSCKDSFLGPQLRSQPEWQYLAPFPSVPEGLPFFIRVGFTPLTPFSLDTRGWCLQESMLPSRQLLYTGEEIVWKCNTCGFCECGHIDGNEFDDGSRDCDPRYASHFLKAAWNIPGQSTKAWGKTVEEYSKRSLTNPQDKLAAIAGLARRGLLSSSAPNDRYFSGLWKEELPSQLLWRPDCYHKRQYGDTGYSQRLLNGTPTWSWASVKGGIDFAPDTPSAHAIAHIDSIYCVPSHTENPLGPVKSGLLVLTAPVLPVRLAFYTYDGYSRPDPTLVSHTNGNCPLFTFSVPLDVEQTVHGGVDYCEWIPQDALPPTYDGCKCKRHLSPKPYLACGIRFCKHSSPSMSSISWSIDFLLLEETPGEGTYRRVGLIVGGTFPIVDGEDLVGGGVGTQRFFWKTLSPRRVGWGVRCGPDIEPLLEGQERVEPWPSKIELEWKQIKII</sequence>
<name>A0AA40EV83_9PEZI</name>
<evidence type="ECO:0000259" key="1">
    <source>
        <dbReference type="Pfam" id="PF06985"/>
    </source>
</evidence>
<dbReference type="PANTHER" id="PTHR33112">
    <property type="entry name" value="DOMAIN PROTEIN, PUTATIVE-RELATED"/>
    <property type="match status" value="1"/>
</dbReference>
<keyword evidence="3" id="KW-1185">Reference proteome</keyword>
<accession>A0AA40EV83</accession>
<dbReference type="PANTHER" id="PTHR33112:SF13">
    <property type="entry name" value="HETEROKARYON INCOMPATIBILITY DOMAIN-CONTAINING PROTEIN"/>
    <property type="match status" value="1"/>
</dbReference>
<evidence type="ECO:0000313" key="2">
    <source>
        <dbReference type="EMBL" id="KAK0746032.1"/>
    </source>
</evidence>
<feature type="domain" description="Heterokaryon incompatibility" evidence="1">
    <location>
        <begin position="203"/>
        <end position="350"/>
    </location>
</feature>